<dbReference type="Gene3D" id="3.40.50.12780">
    <property type="entry name" value="N-terminal domain of ligase-like"/>
    <property type="match status" value="1"/>
</dbReference>
<gene>
    <name evidence="2" type="ORF">HHL09_01900</name>
</gene>
<protein>
    <submittedName>
        <fullName evidence="2">AMP-binding protein</fullName>
    </submittedName>
</protein>
<dbReference type="PROSITE" id="PS00455">
    <property type="entry name" value="AMP_BINDING"/>
    <property type="match status" value="1"/>
</dbReference>
<keyword evidence="3" id="KW-1185">Reference proteome</keyword>
<dbReference type="RefSeq" id="WP_169452806.1">
    <property type="nucleotide sequence ID" value="NZ_CP051774.1"/>
</dbReference>
<accession>A0A858RD21</accession>
<dbReference type="InterPro" id="IPR020845">
    <property type="entry name" value="AMP-binding_CS"/>
</dbReference>
<dbReference type="PANTHER" id="PTHR43767">
    <property type="entry name" value="LONG-CHAIN-FATTY-ACID--COA LIGASE"/>
    <property type="match status" value="1"/>
</dbReference>
<sequence>MNLVAILRERAVMHPDRPALVDRWKGKDRSISFRELQDRVERGSARLQELGLKRGSTIMVLHPIAIELYEILLSAFHSGMRVMLVDPGVGKGFISNCCKRVAPDAFFGSWKAQMLRYFEHGLKQVPLKIRSGAWFPGTVPWQKNLEGKALTDLPEDEAALITFTSGSTGAPKAAVRTHGFLIAQHKALSKALDYEDGEVDLVTLPVFVLANLASGLTSVLADFKLGKDGSEGAARVREQCLRYHVTRCAASPHFFEVMLTVPDSMATLKKVYTGGAAVFPELMKRLTNVLPESSITAVFGSTEAEPMAHLDVREYDLVKMTMTSEGYGLCAGHPVEEVELRIIKNSWGTPLKALDPASFDSMTLPQGQPGEVVVTGDHVLSGYLGGVGDEETKIHVGGKVWHRTGDAAWLDKNGCLWLLGRCSAKLPSSPVAPPELPEGALDYPFAIEAAVGMRYPQVVSAAIGWKDKRTLVFGHGQPDPATSEEMAREFETLGIQQVIFAGGKLPMDRRHHAKIDYPALRAMLEAREAKAS</sequence>
<evidence type="ECO:0000259" key="1">
    <source>
        <dbReference type="Pfam" id="PF00501"/>
    </source>
</evidence>
<dbReference type="InterPro" id="IPR042099">
    <property type="entry name" value="ANL_N_sf"/>
</dbReference>
<dbReference type="PANTHER" id="PTHR43767:SF1">
    <property type="entry name" value="NONRIBOSOMAL PEPTIDE SYNTHASE PES1 (EUROFUNG)-RELATED"/>
    <property type="match status" value="1"/>
</dbReference>
<proteinExistence type="predicted"/>
<reference evidence="2 3" key="1">
    <citation type="submission" date="2020-04" db="EMBL/GenBank/DDBJ databases">
        <title>Luteolibacter sp. G-1-1-1 isolated from soil.</title>
        <authorList>
            <person name="Dahal R.H."/>
        </authorList>
    </citation>
    <scope>NUCLEOTIDE SEQUENCE [LARGE SCALE GENOMIC DNA]</scope>
    <source>
        <strain evidence="2 3">G-1-1-1</strain>
    </source>
</reference>
<dbReference type="Pfam" id="PF00501">
    <property type="entry name" value="AMP-binding"/>
    <property type="match status" value="1"/>
</dbReference>
<evidence type="ECO:0000313" key="2">
    <source>
        <dbReference type="EMBL" id="QJE94585.1"/>
    </source>
</evidence>
<dbReference type="KEGG" id="luo:HHL09_01900"/>
<dbReference type="InterPro" id="IPR050237">
    <property type="entry name" value="ATP-dep_AMP-bd_enzyme"/>
</dbReference>
<feature type="domain" description="AMP-dependent synthetase/ligase" evidence="1">
    <location>
        <begin position="8"/>
        <end position="384"/>
    </location>
</feature>
<evidence type="ECO:0000313" key="3">
    <source>
        <dbReference type="Proteomes" id="UP000501812"/>
    </source>
</evidence>
<organism evidence="2 3">
    <name type="scientific">Luteolibacter luteus</name>
    <dbReference type="NCBI Taxonomy" id="2728835"/>
    <lineage>
        <taxon>Bacteria</taxon>
        <taxon>Pseudomonadati</taxon>
        <taxon>Verrucomicrobiota</taxon>
        <taxon>Verrucomicrobiia</taxon>
        <taxon>Verrucomicrobiales</taxon>
        <taxon>Verrucomicrobiaceae</taxon>
        <taxon>Luteolibacter</taxon>
    </lineage>
</organism>
<dbReference type="AlphaFoldDB" id="A0A858RD21"/>
<dbReference type="EMBL" id="CP051774">
    <property type="protein sequence ID" value="QJE94585.1"/>
    <property type="molecule type" value="Genomic_DNA"/>
</dbReference>
<dbReference type="SUPFAM" id="SSF56801">
    <property type="entry name" value="Acetyl-CoA synthetase-like"/>
    <property type="match status" value="1"/>
</dbReference>
<dbReference type="InterPro" id="IPR000873">
    <property type="entry name" value="AMP-dep_synth/lig_dom"/>
</dbReference>
<name>A0A858RD21_9BACT</name>
<dbReference type="Proteomes" id="UP000501812">
    <property type="component" value="Chromosome"/>
</dbReference>